<dbReference type="SUPFAM" id="SSF48576">
    <property type="entry name" value="Terpenoid synthases"/>
    <property type="match status" value="1"/>
</dbReference>
<dbReference type="Pfam" id="PF00348">
    <property type="entry name" value="polyprenyl_synt"/>
    <property type="match status" value="1"/>
</dbReference>
<keyword evidence="1" id="KW-0808">Transferase</keyword>
<dbReference type="GO" id="GO:0008299">
    <property type="term" value="P:isoprenoid biosynthetic process"/>
    <property type="evidence" value="ECO:0000318"/>
    <property type="project" value="GO_Central"/>
</dbReference>
<evidence type="ECO:0000313" key="2">
    <source>
        <dbReference type="EMBL" id="EFX84041.1"/>
    </source>
</evidence>
<evidence type="ECO:0000313" key="3">
    <source>
        <dbReference type="Proteomes" id="UP000000305"/>
    </source>
</evidence>
<dbReference type="FunCoup" id="E9G8V9">
    <property type="interactions" value="201"/>
</dbReference>
<dbReference type="EMBL" id="GL732535">
    <property type="protein sequence ID" value="EFX84041.1"/>
    <property type="molecule type" value="Genomic_DNA"/>
</dbReference>
<dbReference type="InterPro" id="IPR000092">
    <property type="entry name" value="Polyprenyl_synt"/>
</dbReference>
<dbReference type="PANTHER" id="PTHR12001">
    <property type="entry name" value="GERANYLGERANYL PYROPHOSPHATE SYNTHASE"/>
    <property type="match status" value="1"/>
</dbReference>
<dbReference type="InParanoid" id="E9G8V9"/>
<proteinExistence type="inferred from homology"/>
<protein>
    <recommendedName>
        <fullName evidence="4">Decaprenyl-diphosphate synthase subunit 2</fullName>
    </recommendedName>
</protein>
<dbReference type="GO" id="GO:0032476">
    <property type="term" value="C:polyprenyl diphosphate synthase complex"/>
    <property type="evidence" value="ECO:0000318"/>
    <property type="project" value="GO_Central"/>
</dbReference>
<dbReference type="OMA" id="CELYNIC"/>
<dbReference type="eggNOG" id="KOG0776">
    <property type="taxonomic scope" value="Eukaryota"/>
</dbReference>
<dbReference type="GO" id="GO:0005739">
    <property type="term" value="C:mitochondrion"/>
    <property type="evidence" value="ECO:0000318"/>
    <property type="project" value="GO_Central"/>
</dbReference>
<dbReference type="STRING" id="6669.E9G8V9"/>
<sequence length="331" mass="36729">MASRNCLMRLKTFQLITTSFNPPNGIAFSRGFCASPPVFQTKWLQAVSHAEKVVGNPTFLNLESVTSHEISNMAVYLKNLIKTGHPLTSTVKELLNPKAKNDLTRGLLVLLVSKAGKHKANEDILPNQRKLAEITEQIHTAHIIHTGIINLATPNENLEMGNKMAILCGDFIQSRSSIQLAELKNIKIIELFGQAIADFSAVEFINEDTYCALDLWTQKTKMRYGTLLSNACQSTLILGGNMDLLESAKNFGLEIAFAWQANIDLQSYKSTTKKAEHNLAKLFPGTPFEEILLIFEAVRDKHINASLKILAKFPQNDACLALCDIAKALKY</sequence>
<accession>E9G8V9</accession>
<dbReference type="InterPro" id="IPR008949">
    <property type="entry name" value="Isoprenoid_synthase_dom_sf"/>
</dbReference>
<name>E9G8V9_DAPPU</name>
<dbReference type="GO" id="GO:0042811">
    <property type="term" value="P:pheromone biosynthetic process"/>
    <property type="evidence" value="ECO:0007669"/>
    <property type="project" value="UniProtKB-ARBA"/>
</dbReference>
<dbReference type="PANTHER" id="PTHR12001:SF55">
    <property type="entry name" value="ALL TRANS-POLYPRENYL-DIPHOSPHATE SYNTHASE PDSS2"/>
    <property type="match status" value="1"/>
</dbReference>
<organism evidence="2 3">
    <name type="scientific">Daphnia pulex</name>
    <name type="common">Water flea</name>
    <dbReference type="NCBI Taxonomy" id="6669"/>
    <lineage>
        <taxon>Eukaryota</taxon>
        <taxon>Metazoa</taxon>
        <taxon>Ecdysozoa</taxon>
        <taxon>Arthropoda</taxon>
        <taxon>Crustacea</taxon>
        <taxon>Branchiopoda</taxon>
        <taxon>Diplostraca</taxon>
        <taxon>Cladocera</taxon>
        <taxon>Anomopoda</taxon>
        <taxon>Daphniidae</taxon>
        <taxon>Daphnia</taxon>
    </lineage>
</organism>
<reference evidence="2 3" key="1">
    <citation type="journal article" date="2011" name="Science">
        <title>The ecoresponsive genome of Daphnia pulex.</title>
        <authorList>
            <person name="Colbourne J.K."/>
            <person name="Pfrender M.E."/>
            <person name="Gilbert D."/>
            <person name="Thomas W.K."/>
            <person name="Tucker A."/>
            <person name="Oakley T.H."/>
            <person name="Tokishita S."/>
            <person name="Aerts A."/>
            <person name="Arnold G.J."/>
            <person name="Basu M.K."/>
            <person name="Bauer D.J."/>
            <person name="Caceres C.E."/>
            <person name="Carmel L."/>
            <person name="Casola C."/>
            <person name="Choi J.H."/>
            <person name="Detter J.C."/>
            <person name="Dong Q."/>
            <person name="Dusheyko S."/>
            <person name="Eads B.D."/>
            <person name="Frohlich T."/>
            <person name="Geiler-Samerotte K.A."/>
            <person name="Gerlach D."/>
            <person name="Hatcher P."/>
            <person name="Jogdeo S."/>
            <person name="Krijgsveld J."/>
            <person name="Kriventseva E.V."/>
            <person name="Kultz D."/>
            <person name="Laforsch C."/>
            <person name="Lindquist E."/>
            <person name="Lopez J."/>
            <person name="Manak J.R."/>
            <person name="Muller J."/>
            <person name="Pangilinan J."/>
            <person name="Patwardhan R.P."/>
            <person name="Pitluck S."/>
            <person name="Pritham E.J."/>
            <person name="Rechtsteiner A."/>
            <person name="Rho M."/>
            <person name="Rogozin I.B."/>
            <person name="Sakarya O."/>
            <person name="Salamov A."/>
            <person name="Schaack S."/>
            <person name="Shapiro H."/>
            <person name="Shiga Y."/>
            <person name="Skalitzky C."/>
            <person name="Smith Z."/>
            <person name="Souvorov A."/>
            <person name="Sung W."/>
            <person name="Tang Z."/>
            <person name="Tsuchiya D."/>
            <person name="Tu H."/>
            <person name="Vos H."/>
            <person name="Wang M."/>
            <person name="Wolf Y.I."/>
            <person name="Yamagata H."/>
            <person name="Yamada T."/>
            <person name="Ye Y."/>
            <person name="Shaw J.R."/>
            <person name="Andrews J."/>
            <person name="Crease T.J."/>
            <person name="Tang H."/>
            <person name="Lucas S.M."/>
            <person name="Robertson H.M."/>
            <person name="Bork P."/>
            <person name="Koonin E.V."/>
            <person name="Zdobnov E.M."/>
            <person name="Grigoriev I.V."/>
            <person name="Lynch M."/>
            <person name="Boore J.L."/>
        </authorList>
    </citation>
    <scope>NUCLEOTIDE SEQUENCE [LARGE SCALE GENOMIC DNA]</scope>
</reference>
<dbReference type="Proteomes" id="UP000000305">
    <property type="component" value="Unassembled WGS sequence"/>
</dbReference>
<dbReference type="AlphaFoldDB" id="E9G8V9"/>
<dbReference type="HOGENOM" id="CLU_827065_0_0_1"/>
<dbReference type="GO" id="GO:0004659">
    <property type="term" value="F:prenyltransferase activity"/>
    <property type="evidence" value="ECO:0000318"/>
    <property type="project" value="GO_Central"/>
</dbReference>
<dbReference type="GO" id="GO:0006744">
    <property type="term" value="P:ubiquinone biosynthetic process"/>
    <property type="evidence" value="ECO:0000318"/>
    <property type="project" value="GO_Central"/>
</dbReference>
<comment type="similarity">
    <text evidence="1">Belongs to the FPP/GGPP synthase family.</text>
</comment>
<gene>
    <name evidence="2" type="ORF">DAPPUDRAFT_99962</name>
</gene>
<dbReference type="PhylomeDB" id="E9G8V9"/>
<dbReference type="Gene3D" id="1.10.600.10">
    <property type="entry name" value="Farnesyl Diphosphate Synthase"/>
    <property type="match status" value="1"/>
</dbReference>
<dbReference type="KEGG" id="dpx:DAPPUDRAFT_99962"/>
<evidence type="ECO:0008006" key="4">
    <source>
        <dbReference type="Google" id="ProtNLM"/>
    </source>
</evidence>
<keyword evidence="3" id="KW-1185">Reference proteome</keyword>
<dbReference type="OrthoDB" id="9983019at2759"/>
<evidence type="ECO:0000256" key="1">
    <source>
        <dbReference type="RuleBase" id="RU004466"/>
    </source>
</evidence>